<keyword evidence="6" id="KW-0805">Transcription regulation</keyword>
<evidence type="ECO:0000256" key="1">
    <source>
        <dbReference type="ARBA" id="ARBA00004123"/>
    </source>
</evidence>
<sequence>METNFSTPKKTEDLKPLTLNVDSNYSDSLAKLQSPIPQNKPDLIQSPNSVKMVIKNGVLMPKQKQRRYRTERPFTCEHCSARFTLRSNMERHIKQQHPQFWSQRQRGSVGNPGRKSQPMPMKPSYCDLSIPNFETPKTHDYNETKELLNEKLKFAILAQQLRVNQSVNPVAMKKDEDEDCALIIDENEEKNEVKTEQINQRNDYERSRILEDKLREMRQFKADTKSVKNEENQDLVPVSRLLDNASQQQFKEYFKREGEEQEIEGVSEEDEEGLVASGSTSEGNVSGTDENRSESETTQPVKKKSAYSLAPNRVSCPYCSRKFPWTSSLRRHILTHTGQKPFKCSHCPLLFTTKSNCDRHLLRKHGNAATTIANDSNSANNGNANYLMRNVPERPFKCSNCPSSTFSTYSNLKKHISCKHSTNAQGDDIKAQGYEAGSSEDEKVSNVEVKNDWESQLAFGKLNAESAAQAVQNSDLPFKCHLCEGSFSERQDALDHIRDRHASEYDLLMSKNALDANATTPDEAAHPDEEDSEIRGKFPDYSNRKVVCAFCMRRFWSAEDLRRHMRTHTGERPFSCDICRRRFTLKHSMLRHRKKHNVNFDNDNNNSDEDGGNVPPNYKGENNVTQKAAERTDESDCTEGGDLISNLLGLRDRSIIDKVLAASADDAAKLLGVKNGSKE</sequence>
<feature type="region of interest" description="Disordered" evidence="10">
    <location>
        <begin position="595"/>
        <end position="624"/>
    </location>
</feature>
<feature type="domain" description="C2H2-type" evidence="11">
    <location>
        <begin position="314"/>
        <end position="341"/>
    </location>
</feature>
<evidence type="ECO:0000256" key="2">
    <source>
        <dbReference type="ARBA" id="ARBA00022723"/>
    </source>
</evidence>
<dbReference type="Gene3D" id="3.30.160.60">
    <property type="entry name" value="Classic Zinc Finger"/>
    <property type="match status" value="6"/>
</dbReference>
<feature type="region of interest" description="Disordered" evidence="10">
    <location>
        <begin position="96"/>
        <end position="120"/>
    </location>
</feature>
<evidence type="ECO:0000256" key="10">
    <source>
        <dbReference type="SAM" id="MobiDB-lite"/>
    </source>
</evidence>
<keyword evidence="7" id="KW-0804">Transcription</keyword>
<dbReference type="SUPFAM" id="SSF57667">
    <property type="entry name" value="beta-beta-alpha zinc fingers"/>
    <property type="match status" value="3"/>
</dbReference>
<feature type="compositionally biased region" description="Polar residues" evidence="10">
    <location>
        <begin position="96"/>
        <end position="108"/>
    </location>
</feature>
<evidence type="ECO:0000256" key="4">
    <source>
        <dbReference type="ARBA" id="ARBA00022771"/>
    </source>
</evidence>
<proteinExistence type="predicted"/>
<evidence type="ECO:0000256" key="7">
    <source>
        <dbReference type="ARBA" id="ARBA00023163"/>
    </source>
</evidence>
<feature type="domain" description="C2H2-type" evidence="11">
    <location>
        <begin position="478"/>
        <end position="506"/>
    </location>
</feature>
<dbReference type="PROSITE" id="PS50157">
    <property type="entry name" value="ZINC_FINGER_C2H2_2"/>
    <property type="match status" value="5"/>
</dbReference>
<comment type="caution">
    <text evidence="12">The sequence shown here is derived from an EMBL/GenBank/DDBJ whole genome shotgun (WGS) entry which is preliminary data.</text>
</comment>
<feature type="domain" description="C2H2-type" evidence="11">
    <location>
        <begin position="546"/>
        <end position="573"/>
    </location>
</feature>
<evidence type="ECO:0000256" key="5">
    <source>
        <dbReference type="ARBA" id="ARBA00022833"/>
    </source>
</evidence>
<dbReference type="SMART" id="SM00355">
    <property type="entry name" value="ZnF_C2H2"/>
    <property type="match status" value="7"/>
</dbReference>
<dbReference type="FunFam" id="3.30.160.60:FF:001967">
    <property type="entry name" value="Ras-responsive element-binding protein"/>
    <property type="match status" value="1"/>
</dbReference>
<evidence type="ECO:0000259" key="11">
    <source>
        <dbReference type="PROSITE" id="PS50157"/>
    </source>
</evidence>
<keyword evidence="8" id="KW-0539">Nucleus</keyword>
<dbReference type="EMBL" id="JAPWTK010000121">
    <property type="protein sequence ID" value="KAJ8949252.1"/>
    <property type="molecule type" value="Genomic_DNA"/>
</dbReference>
<evidence type="ECO:0000256" key="3">
    <source>
        <dbReference type="ARBA" id="ARBA00022737"/>
    </source>
</evidence>
<evidence type="ECO:0000313" key="13">
    <source>
        <dbReference type="Proteomes" id="UP001162162"/>
    </source>
</evidence>
<dbReference type="InterPro" id="IPR036236">
    <property type="entry name" value="Znf_C2H2_sf"/>
</dbReference>
<dbReference type="GO" id="GO:0005634">
    <property type="term" value="C:nucleus"/>
    <property type="evidence" value="ECO:0007669"/>
    <property type="project" value="UniProtKB-SubCell"/>
</dbReference>
<dbReference type="PANTHER" id="PTHR46451:SF1">
    <property type="entry name" value="RAS-RESPONSIVE ELEMENT-BINDING PROTEIN 1"/>
    <property type="match status" value="1"/>
</dbReference>
<keyword evidence="3" id="KW-0677">Repeat</keyword>
<dbReference type="FunFam" id="3.30.160.60:FF:001289">
    <property type="entry name" value="Zinc finger protein 574"/>
    <property type="match status" value="1"/>
</dbReference>
<evidence type="ECO:0000256" key="6">
    <source>
        <dbReference type="ARBA" id="ARBA00023015"/>
    </source>
</evidence>
<keyword evidence="2" id="KW-0479">Metal-binding</keyword>
<evidence type="ECO:0000313" key="12">
    <source>
        <dbReference type="EMBL" id="KAJ8949252.1"/>
    </source>
</evidence>
<keyword evidence="13" id="KW-1185">Reference proteome</keyword>
<gene>
    <name evidence="12" type="ORF">NQ318_022765</name>
</gene>
<feature type="compositionally biased region" description="Acidic residues" evidence="10">
    <location>
        <begin position="259"/>
        <end position="273"/>
    </location>
</feature>
<dbReference type="PANTHER" id="PTHR46451">
    <property type="entry name" value="RAS-RESPONSIVE ELEMENT-BINDING PROTEIN 1"/>
    <property type="match status" value="1"/>
</dbReference>
<dbReference type="GO" id="GO:0000978">
    <property type="term" value="F:RNA polymerase II cis-regulatory region sequence-specific DNA binding"/>
    <property type="evidence" value="ECO:0007669"/>
    <property type="project" value="TreeGrafter"/>
</dbReference>
<feature type="domain" description="C2H2-type" evidence="11">
    <location>
        <begin position="74"/>
        <end position="97"/>
    </location>
</feature>
<dbReference type="FunFam" id="3.30.160.60:FF:001782">
    <property type="entry name" value="Ras-responsive element-binding protein 1a"/>
    <property type="match status" value="1"/>
</dbReference>
<dbReference type="AlphaFoldDB" id="A0AAV8YDZ5"/>
<dbReference type="GO" id="GO:0008270">
    <property type="term" value="F:zinc ion binding"/>
    <property type="evidence" value="ECO:0007669"/>
    <property type="project" value="UniProtKB-KW"/>
</dbReference>
<accession>A0AAV8YDZ5</accession>
<dbReference type="Proteomes" id="UP001162162">
    <property type="component" value="Unassembled WGS sequence"/>
</dbReference>
<dbReference type="PROSITE" id="PS00028">
    <property type="entry name" value="ZINC_FINGER_C2H2_1"/>
    <property type="match status" value="6"/>
</dbReference>
<feature type="region of interest" description="Disordered" evidence="10">
    <location>
        <begin position="256"/>
        <end position="306"/>
    </location>
</feature>
<name>A0AAV8YDZ5_9CUCU</name>
<reference evidence="12" key="1">
    <citation type="journal article" date="2023" name="Insect Mol. Biol.">
        <title>Genome sequencing provides insights into the evolution of gene families encoding plant cell wall-degrading enzymes in longhorned beetles.</title>
        <authorList>
            <person name="Shin N.R."/>
            <person name="Okamura Y."/>
            <person name="Kirsch R."/>
            <person name="Pauchet Y."/>
        </authorList>
    </citation>
    <scope>NUCLEOTIDE SEQUENCE</scope>
    <source>
        <strain evidence="12">AMC_N1</strain>
    </source>
</reference>
<organism evidence="12 13">
    <name type="scientific">Aromia moschata</name>
    <dbReference type="NCBI Taxonomy" id="1265417"/>
    <lineage>
        <taxon>Eukaryota</taxon>
        <taxon>Metazoa</taxon>
        <taxon>Ecdysozoa</taxon>
        <taxon>Arthropoda</taxon>
        <taxon>Hexapoda</taxon>
        <taxon>Insecta</taxon>
        <taxon>Pterygota</taxon>
        <taxon>Neoptera</taxon>
        <taxon>Endopterygota</taxon>
        <taxon>Coleoptera</taxon>
        <taxon>Polyphaga</taxon>
        <taxon>Cucujiformia</taxon>
        <taxon>Chrysomeloidea</taxon>
        <taxon>Cerambycidae</taxon>
        <taxon>Cerambycinae</taxon>
        <taxon>Callichromatini</taxon>
        <taxon>Aromia</taxon>
    </lineage>
</organism>
<dbReference type="InterPro" id="IPR052795">
    <property type="entry name" value="RREB1"/>
</dbReference>
<evidence type="ECO:0000256" key="9">
    <source>
        <dbReference type="PROSITE-ProRule" id="PRU00042"/>
    </source>
</evidence>
<comment type="subcellular location">
    <subcellularLocation>
        <location evidence="1">Nucleus</location>
    </subcellularLocation>
</comment>
<evidence type="ECO:0000256" key="8">
    <source>
        <dbReference type="ARBA" id="ARBA00023242"/>
    </source>
</evidence>
<feature type="domain" description="C2H2-type" evidence="11">
    <location>
        <begin position="574"/>
        <end position="596"/>
    </location>
</feature>
<dbReference type="InterPro" id="IPR013087">
    <property type="entry name" value="Znf_C2H2_type"/>
</dbReference>
<dbReference type="GO" id="GO:0001228">
    <property type="term" value="F:DNA-binding transcription activator activity, RNA polymerase II-specific"/>
    <property type="evidence" value="ECO:0007669"/>
    <property type="project" value="TreeGrafter"/>
</dbReference>
<protein>
    <recommendedName>
        <fullName evidence="11">C2H2-type domain-containing protein</fullName>
    </recommendedName>
</protein>
<keyword evidence="4 9" id="KW-0863">Zinc-finger</keyword>
<feature type="compositionally biased region" description="Polar residues" evidence="10">
    <location>
        <begin position="277"/>
        <end position="288"/>
    </location>
</feature>
<dbReference type="FunFam" id="3.30.160.60:FF:002512">
    <property type="entry name" value="Pebbled, isoform A"/>
    <property type="match status" value="1"/>
</dbReference>
<keyword evidence="5" id="KW-0862">Zinc</keyword>